<keyword evidence="1" id="KW-0805">Transcription regulation</keyword>
<keyword evidence="5" id="KW-1185">Reference proteome</keyword>
<dbReference type="Pfam" id="PF08220">
    <property type="entry name" value="HTH_DeoR"/>
    <property type="match status" value="1"/>
</dbReference>
<dbReference type="Pfam" id="PF00455">
    <property type="entry name" value="DeoRC"/>
    <property type="match status" value="1"/>
</dbReference>
<dbReference type="InterPro" id="IPR037171">
    <property type="entry name" value="NagB/RpiA_transferase-like"/>
</dbReference>
<feature type="domain" description="HTH deoR-type" evidence="3">
    <location>
        <begin position="1"/>
        <end position="50"/>
    </location>
</feature>
<dbReference type="PRINTS" id="PR00037">
    <property type="entry name" value="HTHLACR"/>
</dbReference>
<dbReference type="SUPFAM" id="SSF46785">
    <property type="entry name" value="Winged helix' DNA-binding domain"/>
    <property type="match status" value="1"/>
</dbReference>
<organism evidence="4 5">
    <name type="scientific">Streptoalloteichus hindustanus</name>
    <dbReference type="NCBI Taxonomy" id="2017"/>
    <lineage>
        <taxon>Bacteria</taxon>
        <taxon>Bacillati</taxon>
        <taxon>Actinomycetota</taxon>
        <taxon>Actinomycetes</taxon>
        <taxon>Pseudonocardiales</taxon>
        <taxon>Pseudonocardiaceae</taxon>
        <taxon>Streptoalloteichus</taxon>
    </lineage>
</organism>
<dbReference type="Gene3D" id="1.10.10.10">
    <property type="entry name" value="Winged helix-like DNA-binding domain superfamily/Winged helix DNA-binding domain"/>
    <property type="match status" value="1"/>
</dbReference>
<evidence type="ECO:0000313" key="5">
    <source>
        <dbReference type="Proteomes" id="UP000184501"/>
    </source>
</evidence>
<protein>
    <submittedName>
        <fullName evidence="4">Transcriptional regulator, DeoR family</fullName>
    </submittedName>
</protein>
<dbReference type="InterPro" id="IPR050313">
    <property type="entry name" value="Carb_Metab_HTH_regulators"/>
</dbReference>
<dbReference type="InterPro" id="IPR036390">
    <property type="entry name" value="WH_DNA-bd_sf"/>
</dbReference>
<dbReference type="SUPFAM" id="SSF100950">
    <property type="entry name" value="NagB/RpiA/CoA transferase-like"/>
    <property type="match status" value="1"/>
</dbReference>
<keyword evidence="2" id="KW-0804">Transcription</keyword>
<sequence length="243" mass="25778">MILRALREADRVSVTELAALTGCSEMTIRRDLDALERDGLLRRVRGGAVSALTGEETPFPVRGRQHVAAKRRIAAAVAELVDDGESLVLDSGTTAVEVARLLRDRRLTVLPLCLHSATVLAGAERVRLLLPGGDVRPTELAFTGPLTEHAFRQLRFDTLVLGCCGITARDGVTAHDLAEGQVKRAAVAASSRVIAVADGSKLGRTSFGRVCGLEEVDLVVTDVDAPAEQVEALRAAGVEVLCV</sequence>
<dbReference type="Proteomes" id="UP000184501">
    <property type="component" value="Unassembled WGS sequence"/>
</dbReference>
<dbReference type="PANTHER" id="PTHR30363">
    <property type="entry name" value="HTH-TYPE TRANSCRIPTIONAL REGULATOR SRLR-RELATED"/>
    <property type="match status" value="1"/>
</dbReference>
<dbReference type="InterPro" id="IPR001034">
    <property type="entry name" value="DeoR_HTH"/>
</dbReference>
<evidence type="ECO:0000256" key="2">
    <source>
        <dbReference type="ARBA" id="ARBA00023163"/>
    </source>
</evidence>
<evidence type="ECO:0000313" key="4">
    <source>
        <dbReference type="EMBL" id="SHF68264.1"/>
    </source>
</evidence>
<dbReference type="Gene3D" id="3.40.50.1360">
    <property type="match status" value="1"/>
</dbReference>
<dbReference type="AlphaFoldDB" id="A0A1M5DN09"/>
<dbReference type="EMBL" id="FQVN01000004">
    <property type="protein sequence ID" value="SHF68264.1"/>
    <property type="molecule type" value="Genomic_DNA"/>
</dbReference>
<evidence type="ECO:0000256" key="1">
    <source>
        <dbReference type="ARBA" id="ARBA00023015"/>
    </source>
</evidence>
<dbReference type="InterPro" id="IPR036388">
    <property type="entry name" value="WH-like_DNA-bd_sf"/>
</dbReference>
<dbReference type="GO" id="GO:0003700">
    <property type="term" value="F:DNA-binding transcription factor activity"/>
    <property type="evidence" value="ECO:0007669"/>
    <property type="project" value="InterPro"/>
</dbReference>
<evidence type="ECO:0000259" key="3">
    <source>
        <dbReference type="PROSITE" id="PS51000"/>
    </source>
</evidence>
<reference evidence="4 5" key="1">
    <citation type="submission" date="2016-11" db="EMBL/GenBank/DDBJ databases">
        <authorList>
            <person name="Jaros S."/>
            <person name="Januszkiewicz K."/>
            <person name="Wedrychowicz H."/>
        </authorList>
    </citation>
    <scope>NUCLEOTIDE SEQUENCE [LARGE SCALE GENOMIC DNA]</scope>
    <source>
        <strain evidence="4 5">DSM 44523</strain>
    </source>
</reference>
<dbReference type="InterPro" id="IPR014036">
    <property type="entry name" value="DeoR-like_C"/>
</dbReference>
<dbReference type="SMART" id="SM01134">
    <property type="entry name" value="DeoRC"/>
    <property type="match status" value="1"/>
</dbReference>
<accession>A0A1M5DN09</accession>
<dbReference type="PROSITE" id="PS51000">
    <property type="entry name" value="HTH_DEOR_2"/>
    <property type="match status" value="1"/>
</dbReference>
<name>A0A1M5DN09_STRHI</name>
<dbReference type="PANTHER" id="PTHR30363:SF44">
    <property type="entry name" value="AGA OPERON TRANSCRIPTIONAL REPRESSOR-RELATED"/>
    <property type="match status" value="1"/>
</dbReference>
<dbReference type="SMART" id="SM00420">
    <property type="entry name" value="HTH_DEOR"/>
    <property type="match status" value="1"/>
</dbReference>
<proteinExistence type="predicted"/>
<gene>
    <name evidence="4" type="ORF">SAMN05444320_104527</name>
</gene>
<dbReference type="STRING" id="2017.SAMN05444320_104527"/>